<protein>
    <recommendedName>
        <fullName evidence="6">V-type proton ATPase subunit D</fullName>
    </recommendedName>
</protein>
<comment type="similarity">
    <text evidence="1">Belongs to the V-ATPase D subunit family.</text>
</comment>
<dbReference type="FunCoup" id="B3RJZ5">
    <property type="interactions" value="1566"/>
</dbReference>
<evidence type="ECO:0000313" key="4">
    <source>
        <dbReference type="EMBL" id="EDV29148.1"/>
    </source>
</evidence>
<dbReference type="Pfam" id="PF01813">
    <property type="entry name" value="ATP-synt_D"/>
    <property type="match status" value="1"/>
</dbReference>
<reference evidence="4 5" key="1">
    <citation type="journal article" date="2008" name="Nature">
        <title>The Trichoplax genome and the nature of placozoans.</title>
        <authorList>
            <person name="Srivastava M."/>
            <person name="Begovic E."/>
            <person name="Chapman J."/>
            <person name="Putnam N.H."/>
            <person name="Hellsten U."/>
            <person name="Kawashima T."/>
            <person name="Kuo A."/>
            <person name="Mitros T."/>
            <person name="Salamov A."/>
            <person name="Carpenter M.L."/>
            <person name="Signorovitch A.Y."/>
            <person name="Moreno M.A."/>
            <person name="Kamm K."/>
            <person name="Grimwood J."/>
            <person name="Schmutz J."/>
            <person name="Shapiro H."/>
            <person name="Grigoriev I.V."/>
            <person name="Buss L.W."/>
            <person name="Schierwater B."/>
            <person name="Dellaporta S.L."/>
            <person name="Rokhsar D.S."/>
        </authorList>
    </citation>
    <scope>NUCLEOTIDE SEQUENCE [LARGE SCALE GENOMIC DNA]</scope>
    <source>
        <strain evidence="4 5">Grell-BS-1999</strain>
    </source>
</reference>
<dbReference type="InParanoid" id="B3RJZ5"/>
<dbReference type="CTD" id="6749565"/>
<evidence type="ECO:0000313" key="5">
    <source>
        <dbReference type="Proteomes" id="UP000009022"/>
    </source>
</evidence>
<dbReference type="OMA" id="REEFFRM"/>
<dbReference type="EMBL" id="DS985241">
    <property type="protein sequence ID" value="EDV29148.1"/>
    <property type="molecule type" value="Genomic_DNA"/>
</dbReference>
<dbReference type="InterPro" id="IPR002699">
    <property type="entry name" value="V_ATPase_D"/>
</dbReference>
<evidence type="ECO:0000256" key="1">
    <source>
        <dbReference type="ARBA" id="ARBA00005850"/>
    </source>
</evidence>
<dbReference type="STRING" id="10228.B3RJZ5"/>
<organism evidence="4 5">
    <name type="scientific">Trichoplax adhaerens</name>
    <name type="common">Trichoplax reptans</name>
    <dbReference type="NCBI Taxonomy" id="10228"/>
    <lineage>
        <taxon>Eukaryota</taxon>
        <taxon>Metazoa</taxon>
        <taxon>Placozoa</taxon>
        <taxon>Uniplacotomia</taxon>
        <taxon>Trichoplacea</taxon>
        <taxon>Trichoplacidae</taxon>
        <taxon>Trichoplax</taxon>
    </lineage>
</organism>
<dbReference type="PhylomeDB" id="B3RJZ5"/>
<keyword evidence="2" id="KW-0813">Transport</keyword>
<evidence type="ECO:0000256" key="3">
    <source>
        <dbReference type="ARBA" id="ARBA00023065"/>
    </source>
</evidence>
<dbReference type="OrthoDB" id="7676488at2759"/>
<evidence type="ECO:0008006" key="6">
    <source>
        <dbReference type="Google" id="ProtNLM"/>
    </source>
</evidence>
<proteinExistence type="inferred from homology"/>
<accession>B3RJZ5</accession>
<name>B3RJZ5_TRIAD</name>
<dbReference type="GeneID" id="6749565"/>
<dbReference type="AlphaFoldDB" id="B3RJZ5"/>
<dbReference type="Gene3D" id="1.10.287.3240">
    <property type="match status" value="1"/>
</dbReference>
<keyword evidence="3" id="KW-0406">Ion transport</keyword>
<dbReference type="GO" id="GO:0046961">
    <property type="term" value="F:proton-transporting ATPase activity, rotational mechanism"/>
    <property type="evidence" value="ECO:0007669"/>
    <property type="project" value="InterPro"/>
</dbReference>
<dbReference type="RefSeq" id="XP_002108350.1">
    <property type="nucleotide sequence ID" value="XM_002108314.1"/>
</dbReference>
<keyword evidence="5" id="KW-1185">Reference proteome</keyword>
<evidence type="ECO:0000256" key="2">
    <source>
        <dbReference type="ARBA" id="ARBA00022448"/>
    </source>
</evidence>
<dbReference type="PANTHER" id="PTHR11671">
    <property type="entry name" value="V-TYPE ATP SYNTHASE SUBUNIT D"/>
    <property type="match status" value="1"/>
</dbReference>
<sequence>MSSNDRLPVFPSRMNLTVMKGRLKGAQKGHSLLKKKADALTLRFRAILKKMIDTKLLVGDIMKEANYSLAEAKFAAGDFTQVVLEKVERARTKIRTGKDNVAGVQLPNFEPFSEGVDSNELTGLSRGGQQVTHAREVYAKAVTLLIDLASMQTAFIVLDEAIKVTNRRVNAIEHVIIPRIENTISYITSELDERDREEFYRLKKIQEKKKKLKVAKEEEMKILGVGDEDTKNILEDSKDEDVIF</sequence>
<dbReference type="KEGG" id="tad:TRIADDRAFT_63587"/>
<dbReference type="NCBIfam" id="TIGR00309">
    <property type="entry name" value="V_ATPase_subD"/>
    <property type="match status" value="1"/>
</dbReference>
<dbReference type="Proteomes" id="UP000009022">
    <property type="component" value="Unassembled WGS sequence"/>
</dbReference>
<dbReference type="HOGENOM" id="CLU_069688_0_0_1"/>
<dbReference type="GO" id="GO:0033176">
    <property type="term" value="C:proton-transporting V-type ATPase complex"/>
    <property type="evidence" value="ECO:0000318"/>
    <property type="project" value="GO_Central"/>
</dbReference>
<gene>
    <name evidence="4" type="ORF">TRIADDRAFT_63587</name>
</gene>
<dbReference type="eggNOG" id="KOG1647">
    <property type="taxonomic scope" value="Eukaryota"/>
</dbReference>